<dbReference type="PROSITE" id="PS50217">
    <property type="entry name" value="BZIP"/>
    <property type="match status" value="1"/>
</dbReference>
<organism evidence="3 4">
    <name type="scientific">Rubroshorea leprosula</name>
    <dbReference type="NCBI Taxonomy" id="152421"/>
    <lineage>
        <taxon>Eukaryota</taxon>
        <taxon>Viridiplantae</taxon>
        <taxon>Streptophyta</taxon>
        <taxon>Embryophyta</taxon>
        <taxon>Tracheophyta</taxon>
        <taxon>Spermatophyta</taxon>
        <taxon>Magnoliopsida</taxon>
        <taxon>eudicotyledons</taxon>
        <taxon>Gunneridae</taxon>
        <taxon>Pentapetalae</taxon>
        <taxon>rosids</taxon>
        <taxon>malvids</taxon>
        <taxon>Malvales</taxon>
        <taxon>Dipterocarpaceae</taxon>
        <taxon>Rubroshorea</taxon>
    </lineage>
</organism>
<dbReference type="InterPro" id="IPR004827">
    <property type="entry name" value="bZIP"/>
</dbReference>
<accession>A0AAV5L5H8</accession>
<evidence type="ECO:0000313" key="3">
    <source>
        <dbReference type="EMBL" id="GKV32037.1"/>
    </source>
</evidence>
<evidence type="ECO:0000259" key="2">
    <source>
        <dbReference type="PROSITE" id="PS50217"/>
    </source>
</evidence>
<feature type="domain" description="BZIP" evidence="2">
    <location>
        <begin position="116"/>
        <end position="179"/>
    </location>
</feature>
<reference evidence="3 4" key="1">
    <citation type="journal article" date="2021" name="Commun. Biol.">
        <title>The genome of Shorea leprosula (Dipterocarpaceae) highlights the ecological relevance of drought in aseasonal tropical rainforests.</title>
        <authorList>
            <person name="Ng K.K.S."/>
            <person name="Kobayashi M.J."/>
            <person name="Fawcett J.A."/>
            <person name="Hatakeyama M."/>
            <person name="Paape T."/>
            <person name="Ng C.H."/>
            <person name="Ang C.C."/>
            <person name="Tnah L.H."/>
            <person name="Lee C.T."/>
            <person name="Nishiyama T."/>
            <person name="Sese J."/>
            <person name="O'Brien M.J."/>
            <person name="Copetti D."/>
            <person name="Mohd Noor M.I."/>
            <person name="Ong R.C."/>
            <person name="Putra M."/>
            <person name="Sireger I.Z."/>
            <person name="Indrioko S."/>
            <person name="Kosugi Y."/>
            <person name="Izuno A."/>
            <person name="Isagi Y."/>
            <person name="Lee S.L."/>
            <person name="Shimizu K.K."/>
        </authorList>
    </citation>
    <scope>NUCLEOTIDE SEQUENCE [LARGE SCALE GENOMIC DNA]</scope>
    <source>
        <strain evidence="3">214</strain>
    </source>
</reference>
<dbReference type="GO" id="GO:0003700">
    <property type="term" value="F:DNA-binding transcription factor activity"/>
    <property type="evidence" value="ECO:0007669"/>
    <property type="project" value="InterPro"/>
</dbReference>
<feature type="compositionally biased region" description="Basic and acidic residues" evidence="1">
    <location>
        <begin position="116"/>
        <end position="132"/>
    </location>
</feature>
<keyword evidence="4" id="KW-1185">Reference proteome</keyword>
<comment type="caution">
    <text evidence="3">The sequence shown here is derived from an EMBL/GenBank/DDBJ whole genome shotgun (WGS) entry which is preliminary data.</text>
</comment>
<feature type="region of interest" description="Disordered" evidence="1">
    <location>
        <begin position="93"/>
        <end position="154"/>
    </location>
</feature>
<dbReference type="AlphaFoldDB" id="A0AAV5L5H8"/>
<proteinExistence type="predicted"/>
<name>A0AAV5L5H8_9ROSI</name>
<gene>
    <name evidence="3" type="ORF">SLEP1_g40673</name>
</gene>
<dbReference type="EMBL" id="BPVZ01000094">
    <property type="protein sequence ID" value="GKV32037.1"/>
    <property type="molecule type" value="Genomic_DNA"/>
</dbReference>
<feature type="compositionally biased region" description="Polar residues" evidence="1">
    <location>
        <begin position="100"/>
        <end position="109"/>
    </location>
</feature>
<protein>
    <recommendedName>
        <fullName evidence="2">BZIP domain-containing protein</fullName>
    </recommendedName>
</protein>
<sequence>MEKNGDSLSPGTQEFVENAIQVPTSYDEKLNEQQYDQLPVDAHEILQLLMKQLGQPGTSNSIDEVNLLPVPGAEWPENQMAAGFLSLTQQQFGQPAEISTADSRSTGTIGESEISEAERWKRRERKRASDRAYRKREKEKKQKLQDDNQEKDQRVKTLDAEIERLKHELLKEQQLMKSAQLKLTKLEAEKELLMAENQSLNERLEDKSREMDQLLGKIEYTEQQIIIKNPEKKLKKQVKMAGTAEETKRHAFKS</sequence>
<dbReference type="Proteomes" id="UP001054252">
    <property type="component" value="Unassembled WGS sequence"/>
</dbReference>
<feature type="compositionally biased region" description="Basic and acidic residues" evidence="1">
    <location>
        <begin position="139"/>
        <end position="154"/>
    </location>
</feature>
<evidence type="ECO:0000256" key="1">
    <source>
        <dbReference type="SAM" id="MobiDB-lite"/>
    </source>
</evidence>
<evidence type="ECO:0000313" key="4">
    <source>
        <dbReference type="Proteomes" id="UP001054252"/>
    </source>
</evidence>